<reference evidence="2 3" key="1">
    <citation type="submission" date="2017-09" db="EMBL/GenBank/DDBJ databases">
        <title>Depth-based differentiation of microbial function through sediment-hosted aquifers and enrichment of novel symbionts in the deep terrestrial subsurface.</title>
        <authorList>
            <person name="Probst A.J."/>
            <person name="Ladd B."/>
            <person name="Jarett J.K."/>
            <person name="Geller-Mcgrath D.E."/>
            <person name="Sieber C.M."/>
            <person name="Emerson J.B."/>
            <person name="Anantharaman K."/>
            <person name="Thomas B.C."/>
            <person name="Malmstrom R."/>
            <person name="Stieglmeier M."/>
            <person name="Klingl A."/>
            <person name="Woyke T."/>
            <person name="Ryan C.M."/>
            <person name="Banfield J.F."/>
        </authorList>
    </citation>
    <scope>NUCLEOTIDE SEQUENCE [LARGE SCALE GENOMIC DNA]</scope>
    <source>
        <strain evidence="2">CG15_BIG_FIL_POST_REV_8_21_14_020_45_12</strain>
    </source>
</reference>
<dbReference type="InterPro" id="IPR003607">
    <property type="entry name" value="HD/PDEase_dom"/>
</dbReference>
<proteinExistence type="predicted"/>
<accession>A0A2M7H264</accession>
<sequence length="210" mass="24681">MDRPAEKLVAIPSLLECESLWDEYATPKHVREHMRQVARVARYLAEGLQLAGEHVMIDLVERAAYLHDTLRVTDWDELRFDWFPDKPTAEEVAIWQEQRRKYPQNIPHAQVNHDLFVKRYPEMARLILLHSTGDVLRLVSWEEKIVNYADRRVAHSKIVTVAERLDESYQRYKQGNKRALERDTQIVSAIYAIEEEIFSHIGGDPDRLPL</sequence>
<dbReference type="InterPro" id="IPR006674">
    <property type="entry name" value="HD_domain"/>
</dbReference>
<gene>
    <name evidence="2" type="ORF">COW24_05975</name>
</gene>
<feature type="domain" description="HD/PDEase" evidence="1">
    <location>
        <begin position="26"/>
        <end position="164"/>
    </location>
</feature>
<dbReference type="EMBL" id="PFGC01000062">
    <property type="protein sequence ID" value="PIW36325.1"/>
    <property type="molecule type" value="Genomic_DNA"/>
</dbReference>
<dbReference type="SMART" id="SM00471">
    <property type="entry name" value="HDc"/>
    <property type="match status" value="1"/>
</dbReference>
<organism evidence="2 3">
    <name type="scientific">Candidatus Kerfeldbacteria bacterium CG15_BIG_FIL_POST_REV_8_21_14_020_45_12</name>
    <dbReference type="NCBI Taxonomy" id="2014247"/>
    <lineage>
        <taxon>Bacteria</taxon>
        <taxon>Candidatus Kerfeldiibacteriota</taxon>
    </lineage>
</organism>
<dbReference type="SUPFAM" id="SSF109604">
    <property type="entry name" value="HD-domain/PDEase-like"/>
    <property type="match status" value="1"/>
</dbReference>
<protein>
    <recommendedName>
        <fullName evidence="1">HD/PDEase domain-containing protein</fullName>
    </recommendedName>
</protein>
<evidence type="ECO:0000259" key="1">
    <source>
        <dbReference type="SMART" id="SM00471"/>
    </source>
</evidence>
<evidence type="ECO:0000313" key="2">
    <source>
        <dbReference type="EMBL" id="PIW36325.1"/>
    </source>
</evidence>
<name>A0A2M7H264_9BACT</name>
<evidence type="ECO:0000313" key="3">
    <source>
        <dbReference type="Proteomes" id="UP000230292"/>
    </source>
</evidence>
<dbReference type="Proteomes" id="UP000230292">
    <property type="component" value="Unassembled WGS sequence"/>
</dbReference>
<comment type="caution">
    <text evidence="2">The sequence shown here is derived from an EMBL/GenBank/DDBJ whole genome shotgun (WGS) entry which is preliminary data.</text>
</comment>
<dbReference type="Gene3D" id="1.10.3210.10">
    <property type="entry name" value="Hypothetical protein af1432"/>
    <property type="match status" value="1"/>
</dbReference>
<dbReference type="AlphaFoldDB" id="A0A2M7H264"/>
<dbReference type="Pfam" id="PF01966">
    <property type="entry name" value="HD"/>
    <property type="match status" value="1"/>
</dbReference>